<reference evidence="6" key="1">
    <citation type="submission" date="2020-08" db="EMBL/GenBank/DDBJ databases">
        <title>Multicomponent nature underlies the extraordinary mechanical properties of spider dragline silk.</title>
        <authorList>
            <person name="Kono N."/>
            <person name="Nakamura H."/>
            <person name="Mori M."/>
            <person name="Yoshida Y."/>
            <person name="Ohtoshi R."/>
            <person name="Malay A.D."/>
            <person name="Moran D.A.P."/>
            <person name="Tomita M."/>
            <person name="Numata K."/>
            <person name="Arakawa K."/>
        </authorList>
    </citation>
    <scope>NUCLEOTIDE SEQUENCE</scope>
</reference>
<dbReference type="PANTHER" id="PTHR10091">
    <property type="entry name" value="ALDOSE-1-EPIMERASE"/>
    <property type="match status" value="1"/>
</dbReference>
<gene>
    <name evidence="6" type="primary">GALM</name>
    <name evidence="6" type="ORF">TNCV_1123641</name>
</gene>
<comment type="pathway">
    <text evidence="2">Carbohydrate metabolism; galactose metabolism.</text>
</comment>
<evidence type="ECO:0000256" key="2">
    <source>
        <dbReference type="ARBA" id="ARBA00004947"/>
    </source>
</evidence>
<dbReference type="GO" id="GO:0006006">
    <property type="term" value="P:glucose metabolic process"/>
    <property type="evidence" value="ECO:0007669"/>
    <property type="project" value="TreeGrafter"/>
</dbReference>
<sequence length="113" mass="12577">MAASFLNLNTRQVTRRTLKQGFQSFVVVVVLSFPEGKNGSGEIYDHIISLNADYYTPVDETLIPTGSISSVISTCFDLREPKSIQTLFDMNPEGFDHNFCITGDPGIERKAAW</sequence>
<evidence type="ECO:0000313" key="6">
    <source>
        <dbReference type="EMBL" id="GFY10842.1"/>
    </source>
</evidence>
<dbReference type="InterPro" id="IPR011013">
    <property type="entry name" value="Gal_mutarotase_sf_dom"/>
</dbReference>
<dbReference type="EMBL" id="BMAU01021301">
    <property type="protein sequence ID" value="GFY10842.1"/>
    <property type="molecule type" value="Genomic_DNA"/>
</dbReference>
<dbReference type="GO" id="GO:0004034">
    <property type="term" value="F:aldose 1-epimerase activity"/>
    <property type="evidence" value="ECO:0007669"/>
    <property type="project" value="UniProtKB-EC"/>
</dbReference>
<evidence type="ECO:0000256" key="3">
    <source>
        <dbReference type="ARBA" id="ARBA00021023"/>
    </source>
</evidence>
<dbReference type="InterPro" id="IPR014718">
    <property type="entry name" value="GH-type_carb-bd"/>
</dbReference>
<evidence type="ECO:0000313" key="7">
    <source>
        <dbReference type="Proteomes" id="UP000887159"/>
    </source>
</evidence>
<evidence type="ECO:0000256" key="4">
    <source>
        <dbReference type="ARBA" id="ARBA00032729"/>
    </source>
</evidence>
<dbReference type="Pfam" id="PF01263">
    <property type="entry name" value="Aldose_epim"/>
    <property type="match status" value="1"/>
</dbReference>
<keyword evidence="7" id="KW-1185">Reference proteome</keyword>
<dbReference type="GO" id="GO:0030246">
    <property type="term" value="F:carbohydrate binding"/>
    <property type="evidence" value="ECO:0007669"/>
    <property type="project" value="InterPro"/>
</dbReference>
<dbReference type="SUPFAM" id="SSF74650">
    <property type="entry name" value="Galactose mutarotase-like"/>
    <property type="match status" value="1"/>
</dbReference>
<protein>
    <recommendedName>
        <fullName evidence="3">Galactose mutarotase</fullName>
    </recommendedName>
    <alternativeName>
        <fullName evidence="4">Aldose 1-epimerase</fullName>
    </alternativeName>
</protein>
<comment type="catalytic activity">
    <reaction evidence="1">
        <text>alpha-D-galactose = beta-D-galactose</text>
        <dbReference type="Rhea" id="RHEA:28675"/>
        <dbReference type="ChEBI" id="CHEBI:27667"/>
        <dbReference type="ChEBI" id="CHEBI:28061"/>
        <dbReference type="EC" id="5.1.3.3"/>
    </reaction>
    <physiologicalReaction direction="right-to-left" evidence="1">
        <dbReference type="Rhea" id="RHEA:28677"/>
    </physiologicalReaction>
</comment>
<dbReference type="AlphaFoldDB" id="A0A8X6SKN5"/>
<dbReference type="Proteomes" id="UP000887159">
    <property type="component" value="Unassembled WGS sequence"/>
</dbReference>
<dbReference type="PANTHER" id="PTHR10091:SF0">
    <property type="entry name" value="GALACTOSE MUTAROTASE"/>
    <property type="match status" value="1"/>
</dbReference>
<evidence type="ECO:0000256" key="5">
    <source>
        <dbReference type="ARBA" id="ARBA00045743"/>
    </source>
</evidence>
<comment type="function">
    <text evidence="5">Mutarotase that catalyzes the interconversion of beta-D-galactose and alpha-D-galactose during galactose metabolism. Beta-D-galactose is metabolized in the liver into glucose 1-phosphate, the primary metabolic fuel, by the action of four enzymes that constitute the Leloir pathway: GALM, GALK1 (galactokinase), GALT (galactose-1-phosphate uridylyltransferase) and GALE (UDP-galactose-4'-epimerase). Involved in the maintenance of the equilibrium between the beta- and alpha-anomers of galactose, therefore ensuring a sufficient supply of the alpha-anomer for GALK1. Also active on D-glucose although shows a preference for galactose over glucose.</text>
</comment>
<dbReference type="GO" id="GO:0033499">
    <property type="term" value="P:galactose catabolic process via UDP-galactose, Leloir pathway"/>
    <property type="evidence" value="ECO:0007669"/>
    <property type="project" value="TreeGrafter"/>
</dbReference>
<dbReference type="Gene3D" id="2.70.98.10">
    <property type="match status" value="1"/>
</dbReference>
<name>A0A8X6SKN5_TRICX</name>
<proteinExistence type="predicted"/>
<organism evidence="6 7">
    <name type="scientific">Trichonephila clavipes</name>
    <name type="common">Golden silk orbweaver</name>
    <name type="synonym">Nephila clavipes</name>
    <dbReference type="NCBI Taxonomy" id="2585209"/>
    <lineage>
        <taxon>Eukaryota</taxon>
        <taxon>Metazoa</taxon>
        <taxon>Ecdysozoa</taxon>
        <taxon>Arthropoda</taxon>
        <taxon>Chelicerata</taxon>
        <taxon>Arachnida</taxon>
        <taxon>Araneae</taxon>
        <taxon>Araneomorphae</taxon>
        <taxon>Entelegynae</taxon>
        <taxon>Araneoidea</taxon>
        <taxon>Nephilidae</taxon>
        <taxon>Trichonephila</taxon>
    </lineage>
</organism>
<accession>A0A8X6SKN5</accession>
<comment type="caution">
    <text evidence="6">The sequence shown here is derived from an EMBL/GenBank/DDBJ whole genome shotgun (WGS) entry which is preliminary data.</text>
</comment>
<dbReference type="InterPro" id="IPR008183">
    <property type="entry name" value="Aldose_1/G6P_1-epimerase"/>
</dbReference>
<evidence type="ECO:0000256" key="1">
    <source>
        <dbReference type="ARBA" id="ARBA00001712"/>
    </source>
</evidence>